<proteinExistence type="inferred from homology"/>
<protein>
    <submittedName>
        <fullName evidence="8">S8 family serine peptidase</fullName>
    </submittedName>
</protein>
<name>A0ABQ6S5F0_9BACT</name>
<sequence>MNNRKLLIFASFLLLAGCTTDPDTDNNAGGGTSAQTPSAKIVNTSADAAAETLLVYFNDRAVESIESTAAATRTAATRSGVASVDDVLSRLEIVSLERLFTYDARSEEQTRAAGLHKWYILTFGQGADLEKAARELAGVAEVSRIQFDTKLQKASVGNPMPFRIDETGTTRADFSGSGFNDPGLPNQWHYSNNGDKMFAATTAAGADINVPEAWKLTGGSPSIIVAIVDEGVKYTHPDLADNMWVNKAELNGAADTDNDGNGYKNDVHGYNFATNSSDLTWSVSHYDNKGKYDGDSGHGTHVAGTVAAVNNNGKGVCGVAGGTGSNDGVKLMSCQIFSGGNGGTISTSVRAIKYAADNGASIIQCSWGYPTQSPFTSDSFYERNYAAEKEAIDYFVSKKNNDVLDGGLAIFAAGNDATNFASYPGGYRSYVSVTSFGPDYLPAYYTNYGPGCNVAAPGGDASISPAGTSAAQVLSTLPSELPAELGTDGADYGYMQGTSMACPHVSGVAALGLSYALAKGRHYTVDEFKSMLLTAVNDIDSYIIGGTKNGMVLRNYRKNMGTGSIDAYQLLMQIEGTPCLPAKVGVQQVLSLDKFFGQASANLTYKSAEMSQADMDKLGITAAPAFSYGKLQIKCTKPGVAKIKIKAMAGSSSANGEMSGMEITKEFAIIARAVQAGNGGWL</sequence>
<feature type="active site" description="Charge relay system" evidence="5">
    <location>
        <position position="229"/>
    </location>
</feature>
<feature type="chain" id="PRO_5047480211" evidence="6">
    <location>
        <begin position="17"/>
        <end position="682"/>
    </location>
</feature>
<dbReference type="PRINTS" id="PR00723">
    <property type="entry name" value="SUBTILISIN"/>
</dbReference>
<feature type="domain" description="Peptidase S8/S53" evidence="7">
    <location>
        <begin position="223"/>
        <end position="536"/>
    </location>
</feature>
<comment type="caution">
    <text evidence="8">The sequence shown here is derived from an EMBL/GenBank/DDBJ whole genome shotgun (WGS) entry which is preliminary data.</text>
</comment>
<evidence type="ECO:0000313" key="9">
    <source>
        <dbReference type="Proteomes" id="UP000324870"/>
    </source>
</evidence>
<evidence type="ECO:0000256" key="2">
    <source>
        <dbReference type="ARBA" id="ARBA00022670"/>
    </source>
</evidence>
<dbReference type="Gene3D" id="3.40.50.200">
    <property type="entry name" value="Peptidase S8/S53 domain"/>
    <property type="match status" value="1"/>
</dbReference>
<feature type="active site" description="Charge relay system" evidence="5">
    <location>
        <position position="298"/>
    </location>
</feature>
<dbReference type="PROSITE" id="PS00138">
    <property type="entry name" value="SUBTILASE_SER"/>
    <property type="match status" value="1"/>
</dbReference>
<evidence type="ECO:0000256" key="3">
    <source>
        <dbReference type="ARBA" id="ARBA00022801"/>
    </source>
</evidence>
<keyword evidence="9" id="KW-1185">Reference proteome</keyword>
<dbReference type="RefSeq" id="WP_130062711.1">
    <property type="nucleotide sequence ID" value="NZ_DBFWCH010000039.1"/>
</dbReference>
<dbReference type="PROSITE" id="PS51892">
    <property type="entry name" value="SUBTILASE"/>
    <property type="match status" value="1"/>
</dbReference>
<organism evidence="8 9">
    <name type="scientific">Alistipes finegoldii</name>
    <dbReference type="NCBI Taxonomy" id="214856"/>
    <lineage>
        <taxon>Bacteria</taxon>
        <taxon>Pseudomonadati</taxon>
        <taxon>Bacteroidota</taxon>
        <taxon>Bacteroidia</taxon>
        <taxon>Bacteroidales</taxon>
        <taxon>Rikenellaceae</taxon>
        <taxon>Alistipes</taxon>
    </lineage>
</organism>
<feature type="signal peptide" evidence="6">
    <location>
        <begin position="1"/>
        <end position="16"/>
    </location>
</feature>
<evidence type="ECO:0000256" key="6">
    <source>
        <dbReference type="SAM" id="SignalP"/>
    </source>
</evidence>
<accession>A0ABQ6S5F0</accession>
<dbReference type="InterPro" id="IPR022398">
    <property type="entry name" value="Peptidase_S8_His-AS"/>
</dbReference>
<evidence type="ECO:0000256" key="4">
    <source>
        <dbReference type="ARBA" id="ARBA00022825"/>
    </source>
</evidence>
<dbReference type="InterPro" id="IPR000209">
    <property type="entry name" value="Peptidase_S8/S53_dom"/>
</dbReference>
<evidence type="ECO:0000256" key="5">
    <source>
        <dbReference type="PROSITE-ProRule" id="PRU01240"/>
    </source>
</evidence>
<dbReference type="Pfam" id="PF00082">
    <property type="entry name" value="Peptidase_S8"/>
    <property type="match status" value="1"/>
</dbReference>
<keyword evidence="3 5" id="KW-0378">Hydrolase</keyword>
<dbReference type="InterPro" id="IPR023828">
    <property type="entry name" value="Peptidase_S8_Ser-AS"/>
</dbReference>
<dbReference type="InterPro" id="IPR051048">
    <property type="entry name" value="Peptidase_S8/S53_subtilisin"/>
</dbReference>
<evidence type="ECO:0000259" key="7">
    <source>
        <dbReference type="Pfam" id="PF00082"/>
    </source>
</evidence>
<dbReference type="InterPro" id="IPR015500">
    <property type="entry name" value="Peptidase_S8_subtilisin-rel"/>
</dbReference>
<dbReference type="InterPro" id="IPR036852">
    <property type="entry name" value="Peptidase_S8/S53_dom_sf"/>
</dbReference>
<dbReference type="SUPFAM" id="SSF52743">
    <property type="entry name" value="Subtilisin-like"/>
    <property type="match status" value="1"/>
</dbReference>
<feature type="active site" description="Charge relay system" evidence="5">
    <location>
        <position position="499"/>
    </location>
</feature>
<gene>
    <name evidence="8" type="ORF">F2A26_04810</name>
</gene>
<comment type="similarity">
    <text evidence="1 5">Belongs to the peptidase S8 family.</text>
</comment>
<reference evidence="8 9" key="1">
    <citation type="journal article" date="2019" name="Nat. Med.">
        <title>A library of human gut bacterial isolates paired with longitudinal multiomics data enables mechanistic microbiome research.</title>
        <authorList>
            <person name="Poyet M."/>
            <person name="Groussin M."/>
            <person name="Gibbons S.M."/>
            <person name="Avila-Pacheco J."/>
            <person name="Jiang X."/>
            <person name="Kearney S.M."/>
            <person name="Perrotta A.R."/>
            <person name="Berdy B."/>
            <person name="Zhao S."/>
            <person name="Lieberman T.D."/>
            <person name="Swanson P.K."/>
            <person name="Smith M."/>
            <person name="Roesemann S."/>
            <person name="Alexander J.E."/>
            <person name="Rich S.A."/>
            <person name="Livny J."/>
            <person name="Vlamakis H."/>
            <person name="Clish C."/>
            <person name="Bullock K."/>
            <person name="Deik A."/>
            <person name="Scott J."/>
            <person name="Pierce K.A."/>
            <person name="Xavier R.J."/>
            <person name="Alm E.J."/>
        </authorList>
    </citation>
    <scope>NUCLEOTIDE SEQUENCE [LARGE SCALE GENOMIC DNA]</scope>
    <source>
        <strain evidence="8 9">BIOML-A1</strain>
    </source>
</reference>
<dbReference type="PROSITE" id="PS51257">
    <property type="entry name" value="PROKAR_LIPOPROTEIN"/>
    <property type="match status" value="1"/>
</dbReference>
<evidence type="ECO:0000313" key="8">
    <source>
        <dbReference type="EMBL" id="KAA3160121.1"/>
    </source>
</evidence>
<keyword evidence="4 5" id="KW-0720">Serine protease</keyword>
<dbReference type="PROSITE" id="PS00137">
    <property type="entry name" value="SUBTILASE_HIS"/>
    <property type="match status" value="1"/>
</dbReference>
<dbReference type="PANTHER" id="PTHR43399">
    <property type="entry name" value="SUBTILISIN-RELATED"/>
    <property type="match status" value="1"/>
</dbReference>
<evidence type="ECO:0000256" key="1">
    <source>
        <dbReference type="ARBA" id="ARBA00011073"/>
    </source>
</evidence>
<dbReference type="PANTHER" id="PTHR43399:SF4">
    <property type="entry name" value="CELL WALL-ASSOCIATED PROTEASE"/>
    <property type="match status" value="1"/>
</dbReference>
<keyword evidence="6" id="KW-0732">Signal</keyword>
<keyword evidence="2 5" id="KW-0645">Protease</keyword>
<dbReference type="Proteomes" id="UP000324870">
    <property type="component" value="Unassembled WGS sequence"/>
</dbReference>
<dbReference type="EMBL" id="VVND01000004">
    <property type="protein sequence ID" value="KAA3160121.1"/>
    <property type="molecule type" value="Genomic_DNA"/>
</dbReference>